<comment type="caution">
    <text evidence="7">Lacks conserved residue(s) required for the propagation of feature annotation.</text>
</comment>
<feature type="binding site" evidence="7 8">
    <location>
        <position position="195"/>
    </location>
    <ligand>
        <name>ATP</name>
        <dbReference type="ChEBI" id="CHEBI:30616"/>
    </ligand>
</feature>
<comment type="subcellular location">
    <subcellularLocation>
        <location evidence="7">Cytoplasm</location>
    </subcellularLocation>
</comment>
<dbReference type="GO" id="GO:0043531">
    <property type="term" value="F:ADP binding"/>
    <property type="evidence" value="ECO:0007669"/>
    <property type="project" value="TreeGrafter"/>
</dbReference>
<accession>A0A932VR01</accession>
<dbReference type="Proteomes" id="UP000753196">
    <property type="component" value="Unassembled WGS sequence"/>
</dbReference>
<keyword evidence="4 7" id="KW-0547">Nucleotide-binding</keyword>
<dbReference type="GO" id="GO:0006096">
    <property type="term" value="P:glycolytic process"/>
    <property type="evidence" value="ECO:0007669"/>
    <property type="project" value="UniProtKB-UniRule"/>
</dbReference>
<keyword evidence="7" id="KW-0324">Glycolysis</keyword>
<dbReference type="HAMAP" id="MF_00145">
    <property type="entry name" value="Phosphoglyc_kinase"/>
    <property type="match status" value="1"/>
</dbReference>
<sequence length="380" mass="41332">MSHAAIGPGARVIVRADFDVGLVNGRVEDDTRIRAHEETLRSLMASGARIRLVSHRGRPGGKIDSALSLVPVGGVLQRRLRRRVRLIADPFSREARTRFDSTDDMLLFENIRFWPGEEKNSQSFAGRLATWGDFYINEAFANCHRPHASMVALARMMPSYAGLHLSHEIAALGRVIRHPHRPLAAVLGGAKIETKLPLIRRFLTDADAVLVGGALANTIFFVKGMKIGRSLADTDITVPPRLFARKNLYLPTDVIVTSSLQSPADYEIKDIGGVRPDQYIVDIGPATRRAFADIIHASKTVVWNGPMGLTEVSACGAGTRAVAEALLKSRAFSVVGGGDTLASLRRLHRRAGFSHISTGGGAMLEFLSGKILPAIKVLER</sequence>
<name>A0A932VR01_9BACT</name>
<dbReference type="PIRSF" id="PIRSF000724">
    <property type="entry name" value="Pgk"/>
    <property type="match status" value="1"/>
</dbReference>
<feature type="binding site" evidence="7">
    <location>
        <position position="145"/>
    </location>
    <ligand>
        <name>substrate</name>
    </ligand>
</feature>
<evidence type="ECO:0000256" key="2">
    <source>
        <dbReference type="ARBA" id="ARBA00013061"/>
    </source>
</evidence>
<keyword evidence="3 7" id="KW-0808">Transferase</keyword>
<dbReference type="GO" id="GO:0006094">
    <property type="term" value="P:gluconeogenesis"/>
    <property type="evidence" value="ECO:0007669"/>
    <property type="project" value="TreeGrafter"/>
</dbReference>
<feature type="binding site" evidence="7 8">
    <location>
        <begin position="337"/>
        <end position="340"/>
    </location>
    <ligand>
        <name>ATP</name>
        <dbReference type="ChEBI" id="CHEBI:30616"/>
    </ligand>
</feature>
<feature type="binding site" evidence="7">
    <location>
        <begin position="55"/>
        <end position="58"/>
    </location>
    <ligand>
        <name>substrate</name>
    </ligand>
</feature>
<evidence type="ECO:0000256" key="8">
    <source>
        <dbReference type="PIRSR" id="PIRSR000724-2"/>
    </source>
</evidence>
<dbReference type="Pfam" id="PF00162">
    <property type="entry name" value="PGK"/>
    <property type="match status" value="1"/>
</dbReference>
<evidence type="ECO:0000256" key="6">
    <source>
        <dbReference type="ARBA" id="ARBA00022840"/>
    </source>
</evidence>
<feature type="binding site" evidence="7">
    <location>
        <position position="32"/>
    </location>
    <ligand>
        <name>substrate</name>
    </ligand>
</feature>
<evidence type="ECO:0000256" key="1">
    <source>
        <dbReference type="ARBA" id="ARBA00000642"/>
    </source>
</evidence>
<dbReference type="GO" id="GO:0005829">
    <property type="term" value="C:cytosol"/>
    <property type="evidence" value="ECO:0007669"/>
    <property type="project" value="TreeGrafter"/>
</dbReference>
<evidence type="ECO:0000313" key="10">
    <source>
        <dbReference type="EMBL" id="MBI3631020.1"/>
    </source>
</evidence>
<dbReference type="SUPFAM" id="SSF53748">
    <property type="entry name" value="Phosphoglycerate kinase"/>
    <property type="match status" value="1"/>
</dbReference>
<dbReference type="InterPro" id="IPR015824">
    <property type="entry name" value="Phosphoglycerate_kinase_N"/>
</dbReference>
<dbReference type="AlphaFoldDB" id="A0A932VR01"/>
<protein>
    <recommendedName>
        <fullName evidence="2 7">Phosphoglycerate kinase</fullName>
        <ecNumber evidence="2 7">2.7.2.3</ecNumber>
    </recommendedName>
</protein>
<keyword evidence="6 7" id="KW-0067">ATP-binding</keyword>
<comment type="pathway">
    <text evidence="7">Carbohydrate degradation; glycolysis; pyruvate from D-glyceraldehyde 3-phosphate: step 2/5.</text>
</comment>
<keyword evidence="5 7" id="KW-0418">Kinase</keyword>
<dbReference type="GO" id="GO:0005524">
    <property type="term" value="F:ATP binding"/>
    <property type="evidence" value="ECO:0007669"/>
    <property type="project" value="UniProtKB-KW"/>
</dbReference>
<evidence type="ECO:0000256" key="9">
    <source>
        <dbReference type="RuleBase" id="RU000532"/>
    </source>
</evidence>
<dbReference type="PRINTS" id="PR00477">
    <property type="entry name" value="PHGLYCKINASE"/>
</dbReference>
<proteinExistence type="inferred from homology"/>
<organism evidence="10 11">
    <name type="scientific">Candidatus Sungiibacteriota bacterium</name>
    <dbReference type="NCBI Taxonomy" id="2750080"/>
    <lineage>
        <taxon>Bacteria</taxon>
        <taxon>Candidatus Sungiibacteriota</taxon>
    </lineage>
</organism>
<evidence type="ECO:0000256" key="5">
    <source>
        <dbReference type="ARBA" id="ARBA00022777"/>
    </source>
</evidence>
<comment type="subunit">
    <text evidence="7">Monomer.</text>
</comment>
<comment type="similarity">
    <text evidence="7 9">Belongs to the phosphoglycerate kinase family.</text>
</comment>
<dbReference type="EC" id="2.7.2.3" evidence="2 7"/>
<feature type="binding site" evidence="7 8">
    <location>
        <position position="311"/>
    </location>
    <ligand>
        <name>ATP</name>
        <dbReference type="ChEBI" id="CHEBI:30616"/>
    </ligand>
</feature>
<comment type="caution">
    <text evidence="10">The sequence shown here is derived from an EMBL/GenBank/DDBJ whole genome shotgun (WGS) entry which is preliminary data.</text>
</comment>
<reference evidence="10" key="1">
    <citation type="submission" date="2020-07" db="EMBL/GenBank/DDBJ databases">
        <title>Huge and variable diversity of episymbiotic CPR bacteria and DPANN archaea in groundwater ecosystems.</title>
        <authorList>
            <person name="He C.Y."/>
            <person name="Keren R."/>
            <person name="Whittaker M."/>
            <person name="Farag I.F."/>
            <person name="Doudna J."/>
            <person name="Cate J.H.D."/>
            <person name="Banfield J.F."/>
        </authorList>
    </citation>
    <scope>NUCLEOTIDE SEQUENCE</scope>
    <source>
        <strain evidence="10">NC_groundwater_973_Pr1_S-0.2um_54_13</strain>
    </source>
</reference>
<dbReference type="PANTHER" id="PTHR11406">
    <property type="entry name" value="PHOSPHOGLYCERATE KINASE"/>
    <property type="match status" value="1"/>
</dbReference>
<dbReference type="Gene3D" id="3.40.50.1260">
    <property type="entry name" value="Phosphoglycerate kinase, N-terminal domain"/>
    <property type="match status" value="2"/>
</dbReference>
<dbReference type="GO" id="GO:0004618">
    <property type="term" value="F:phosphoglycerate kinase activity"/>
    <property type="evidence" value="ECO:0007669"/>
    <property type="project" value="UniProtKB-UniRule"/>
</dbReference>
<evidence type="ECO:0000313" key="11">
    <source>
        <dbReference type="Proteomes" id="UP000753196"/>
    </source>
</evidence>
<dbReference type="InterPro" id="IPR001576">
    <property type="entry name" value="Phosphoglycerate_kinase"/>
</dbReference>
<dbReference type="InterPro" id="IPR036043">
    <property type="entry name" value="Phosphoglycerate_kinase_sf"/>
</dbReference>
<gene>
    <name evidence="7" type="primary">pgk</name>
    <name evidence="10" type="ORF">HY221_01665</name>
</gene>
<evidence type="ECO:0000256" key="4">
    <source>
        <dbReference type="ARBA" id="ARBA00022741"/>
    </source>
</evidence>
<evidence type="ECO:0000256" key="3">
    <source>
        <dbReference type="ARBA" id="ARBA00022679"/>
    </source>
</evidence>
<keyword evidence="7" id="KW-0963">Cytoplasm</keyword>
<dbReference type="PANTHER" id="PTHR11406:SF23">
    <property type="entry name" value="PHOSPHOGLYCERATE KINASE 1, CHLOROPLASTIC-RELATED"/>
    <property type="match status" value="1"/>
</dbReference>
<dbReference type="EMBL" id="JACQCR010000036">
    <property type="protein sequence ID" value="MBI3631020.1"/>
    <property type="molecule type" value="Genomic_DNA"/>
</dbReference>
<evidence type="ECO:0000256" key="7">
    <source>
        <dbReference type="HAMAP-Rule" id="MF_00145"/>
    </source>
</evidence>
<comment type="catalytic activity">
    <reaction evidence="1 7 9">
        <text>(2R)-3-phosphoglycerate + ATP = (2R)-3-phospho-glyceroyl phosphate + ADP</text>
        <dbReference type="Rhea" id="RHEA:14801"/>
        <dbReference type="ChEBI" id="CHEBI:30616"/>
        <dbReference type="ChEBI" id="CHEBI:57604"/>
        <dbReference type="ChEBI" id="CHEBI:58272"/>
        <dbReference type="ChEBI" id="CHEBI:456216"/>
        <dbReference type="EC" id="2.7.2.3"/>
    </reaction>
</comment>
<feature type="binding site" evidence="7">
    <location>
        <position position="112"/>
    </location>
    <ligand>
        <name>substrate</name>
    </ligand>
</feature>